<evidence type="ECO:0000256" key="2">
    <source>
        <dbReference type="ARBA" id="ARBA00023274"/>
    </source>
</evidence>
<gene>
    <name evidence="3 5" type="primary">rpsP</name>
    <name evidence="5" type="ORF">GT409_00030</name>
</gene>
<accession>A0A6P1LZC8</accession>
<keyword evidence="2 3" id="KW-0687">Ribonucleoprotein</keyword>
<feature type="compositionally biased region" description="Acidic residues" evidence="4">
    <location>
        <begin position="113"/>
        <end position="134"/>
    </location>
</feature>
<keyword evidence="1 3" id="KW-0689">Ribosomal protein</keyword>
<dbReference type="PANTHER" id="PTHR12919">
    <property type="entry name" value="30S RIBOSOMAL PROTEIN S16"/>
    <property type="match status" value="1"/>
</dbReference>
<dbReference type="KEGG" id="taer:GT409_00030"/>
<dbReference type="InterPro" id="IPR023803">
    <property type="entry name" value="Ribosomal_bS16_dom_sf"/>
</dbReference>
<evidence type="ECO:0000313" key="5">
    <source>
        <dbReference type="EMBL" id="QHI67899.1"/>
    </source>
</evidence>
<reference evidence="5 6" key="1">
    <citation type="submission" date="2020-01" db="EMBL/GenBank/DDBJ databases">
        <title>Ponticoccus aerotolerans gen. nov., sp. nov., an anaerobic bacterium and proposal of Ponticoccusceae fam. nov., Ponticoccusles ord. nov. and Ponticoccuse classis nov. in the phylum Kiritimatiellaeota.</title>
        <authorList>
            <person name="Zhou L.Y."/>
            <person name="Du Z.J."/>
        </authorList>
    </citation>
    <scope>NUCLEOTIDE SEQUENCE [LARGE SCALE GENOMIC DNA]</scope>
    <source>
        <strain evidence="5 6">S-5007</strain>
    </source>
</reference>
<dbReference type="SUPFAM" id="SSF54565">
    <property type="entry name" value="Ribosomal protein S16"/>
    <property type="match status" value="1"/>
</dbReference>
<dbReference type="Gene3D" id="3.30.1320.10">
    <property type="match status" value="1"/>
</dbReference>
<dbReference type="RefSeq" id="WP_160625933.1">
    <property type="nucleotide sequence ID" value="NZ_CP047593.1"/>
</dbReference>
<protein>
    <recommendedName>
        <fullName evidence="3">Small ribosomal subunit protein bS16</fullName>
    </recommendedName>
</protein>
<dbReference type="Pfam" id="PF00886">
    <property type="entry name" value="Ribosomal_S16"/>
    <property type="match status" value="1"/>
</dbReference>
<dbReference type="HAMAP" id="MF_00385">
    <property type="entry name" value="Ribosomal_bS16"/>
    <property type="match status" value="1"/>
</dbReference>
<name>A0A6P1LZC8_9BACT</name>
<sequence>MATKIRLRRMGARNNPFYRLVVADSRFATTGRYLEVLGWYDPKQADKNFSVKVDRVDHWLGTGAQMSATAKSLIKKARAGEGVEPGSAPEEKQVDTQALIEAVPETVEKPEPVAEEAPAEESADAAAEEVAAEEAPEKQES</sequence>
<dbReference type="GO" id="GO:0005737">
    <property type="term" value="C:cytoplasm"/>
    <property type="evidence" value="ECO:0007669"/>
    <property type="project" value="UniProtKB-ARBA"/>
</dbReference>
<keyword evidence="6" id="KW-1185">Reference proteome</keyword>
<evidence type="ECO:0000256" key="4">
    <source>
        <dbReference type="SAM" id="MobiDB-lite"/>
    </source>
</evidence>
<dbReference type="AlphaFoldDB" id="A0A6P1LZC8"/>
<dbReference type="GO" id="GO:0006412">
    <property type="term" value="P:translation"/>
    <property type="evidence" value="ECO:0007669"/>
    <property type="project" value="UniProtKB-UniRule"/>
</dbReference>
<comment type="similarity">
    <text evidence="3">Belongs to the bacterial ribosomal protein bS16 family.</text>
</comment>
<feature type="region of interest" description="Disordered" evidence="4">
    <location>
        <begin position="104"/>
        <end position="141"/>
    </location>
</feature>
<dbReference type="NCBIfam" id="TIGR00002">
    <property type="entry name" value="S16"/>
    <property type="match status" value="1"/>
</dbReference>
<dbReference type="EMBL" id="CP047593">
    <property type="protein sequence ID" value="QHI67899.1"/>
    <property type="molecule type" value="Genomic_DNA"/>
</dbReference>
<dbReference type="GO" id="GO:0015935">
    <property type="term" value="C:small ribosomal subunit"/>
    <property type="evidence" value="ECO:0007669"/>
    <property type="project" value="TreeGrafter"/>
</dbReference>
<evidence type="ECO:0000256" key="1">
    <source>
        <dbReference type="ARBA" id="ARBA00022980"/>
    </source>
</evidence>
<proteinExistence type="inferred from homology"/>
<dbReference type="GO" id="GO:0003735">
    <property type="term" value="F:structural constituent of ribosome"/>
    <property type="evidence" value="ECO:0007669"/>
    <property type="project" value="InterPro"/>
</dbReference>
<evidence type="ECO:0000313" key="6">
    <source>
        <dbReference type="Proteomes" id="UP000464954"/>
    </source>
</evidence>
<evidence type="ECO:0000256" key="3">
    <source>
        <dbReference type="HAMAP-Rule" id="MF_00385"/>
    </source>
</evidence>
<dbReference type="Proteomes" id="UP000464954">
    <property type="component" value="Chromosome"/>
</dbReference>
<organism evidence="5 6">
    <name type="scientific">Tichowtungia aerotolerans</name>
    <dbReference type="NCBI Taxonomy" id="2697043"/>
    <lineage>
        <taxon>Bacteria</taxon>
        <taxon>Pseudomonadati</taxon>
        <taxon>Kiritimatiellota</taxon>
        <taxon>Tichowtungiia</taxon>
        <taxon>Tichowtungiales</taxon>
        <taxon>Tichowtungiaceae</taxon>
        <taxon>Tichowtungia</taxon>
    </lineage>
</organism>
<dbReference type="PANTHER" id="PTHR12919:SF20">
    <property type="entry name" value="SMALL RIBOSOMAL SUBUNIT PROTEIN BS16M"/>
    <property type="match status" value="1"/>
</dbReference>
<dbReference type="InterPro" id="IPR000307">
    <property type="entry name" value="Ribosomal_bS16"/>
</dbReference>